<dbReference type="GeneTree" id="ENSGT00950000186357"/>
<feature type="region of interest" description="Disordered" evidence="2">
    <location>
        <begin position="1220"/>
        <end position="1298"/>
    </location>
</feature>
<reference evidence="5" key="2">
    <citation type="journal article" date="2014" name="Nat. Commun.">
        <title>The cavefish genome reveals candidate genes for eye loss.</title>
        <authorList>
            <person name="McGaugh S.E."/>
            <person name="Gross J.B."/>
            <person name="Aken B."/>
            <person name="Blin M."/>
            <person name="Borowsky R."/>
            <person name="Chalopin D."/>
            <person name="Hinaux H."/>
            <person name="Jeffery W.R."/>
            <person name="Keene A."/>
            <person name="Ma L."/>
            <person name="Minx P."/>
            <person name="Murphy D."/>
            <person name="O'Quin K.E."/>
            <person name="Retaux S."/>
            <person name="Rohner N."/>
            <person name="Searle S.M."/>
            <person name="Stahl B.A."/>
            <person name="Tabin C."/>
            <person name="Volff J.N."/>
            <person name="Yoshizawa M."/>
            <person name="Warren W.C."/>
        </authorList>
    </citation>
    <scope>NUCLEOTIDE SEQUENCE [LARGE SCALE GENOMIC DNA]</scope>
    <source>
        <strain evidence="5">female</strain>
    </source>
</reference>
<feature type="domain" description="Nuclear Testis protein N-terminal" evidence="3">
    <location>
        <begin position="512"/>
        <end position="635"/>
    </location>
</feature>
<feature type="compositionally biased region" description="Low complexity" evidence="2">
    <location>
        <begin position="1006"/>
        <end position="1023"/>
    </location>
</feature>
<dbReference type="PANTHER" id="PTHR22879">
    <property type="entry name" value="NUT FAMILY MEMBER 1"/>
    <property type="match status" value="1"/>
</dbReference>
<dbReference type="InterPro" id="IPR024309">
    <property type="entry name" value="NUT_N"/>
</dbReference>
<feature type="compositionally biased region" description="Basic and acidic residues" evidence="2">
    <location>
        <begin position="1027"/>
        <end position="1039"/>
    </location>
</feature>
<organism evidence="4 5">
    <name type="scientific">Astyanax mexicanus</name>
    <name type="common">Blind cave fish</name>
    <name type="synonym">Astyanax fasciatus mexicanus</name>
    <dbReference type="NCBI Taxonomy" id="7994"/>
    <lineage>
        <taxon>Eukaryota</taxon>
        <taxon>Metazoa</taxon>
        <taxon>Chordata</taxon>
        <taxon>Craniata</taxon>
        <taxon>Vertebrata</taxon>
        <taxon>Euteleostomi</taxon>
        <taxon>Actinopterygii</taxon>
        <taxon>Neopterygii</taxon>
        <taxon>Teleostei</taxon>
        <taxon>Ostariophysi</taxon>
        <taxon>Characiformes</taxon>
        <taxon>Characoidei</taxon>
        <taxon>Acestrorhamphidae</taxon>
        <taxon>Acestrorhamphinae</taxon>
        <taxon>Astyanax</taxon>
    </lineage>
</organism>
<feature type="region of interest" description="Disordered" evidence="2">
    <location>
        <begin position="1006"/>
        <end position="1070"/>
    </location>
</feature>
<evidence type="ECO:0000313" key="5">
    <source>
        <dbReference type="Proteomes" id="UP000018467"/>
    </source>
</evidence>
<reference evidence="4" key="4">
    <citation type="submission" date="2025-09" db="UniProtKB">
        <authorList>
            <consortium name="Ensembl"/>
        </authorList>
    </citation>
    <scope>IDENTIFICATION</scope>
</reference>
<accession>A0A3B1IHS7</accession>
<feature type="compositionally biased region" description="Polar residues" evidence="2">
    <location>
        <begin position="609"/>
        <end position="621"/>
    </location>
</feature>
<sequence length="1447" mass="161624">MTTPITEGTGKNAEDCGVVQDLASLFLSTEPEDGEGTPGCSTPFETSVLSTEAELGLESASSPCLFLEDFLVDEDIFMSPECVALPEDHPRPFMEPPVNPAVYVPDPEPILSSKLTKNQTELDPTQMEEQETKLAILELLRLMAEDPVQSQLESEPLDWLQKNHQEPGSEELHSSHNSPPSSIEAMDYGAVPDLASLLLSTDELITMNTLQPDDGKGTLGDPTPFETSVLSTEAKLELGSASAPCNFLDYIFMSPECVALPEDHPKPFMEPPVNPAVYVPDPEPIFGSKHTKNQTELVPTQMEEQETKLAILELLCQKNNQGHGSEKLHSSHNFPPSSFEAMENAFIWPPPEARFISQSPPEPQPFQDVPGPSLPLNLPSTSNYVSTEPCGNAYQLPRLQHVHPSYLPVVPCLTVNGMQSNHQLPPDFFQPSLQLPNGIWLIPHSSYMKINQSNFTVGPQVPQMYSTTSSVSAAPSFSEVPLLPCQDFQCNTSHEHEQPLVVQSCCEGYNPSKELYKNYRRWQMFCKVASFVYTSSPDVEALACFFIQVINSITLQCPGVPRFEAVKIAVSQWEKLSDFERMEYYHEAQRFMDYELKEMVSLWTIEAASSQDTEQQQQTPTVRDEPPAMGQAADQKKGSNSAPPDVVKAAPDEYSEVMEAPETNDKEESDDNQDKKFMQYDDKEQDGFCSHVVSEDDSEVAPEVCHLHPQSPDESIYATAPEPKQHPEPQPQTLQSGYYIDNSILPPPTTFSEKPALLNQSSDPGMPLPDKDVPVPASSTGLQLLPFQNVNTQVKFEMFPPLPEPLSYFQMSSINHSSMGHPDCVPENCSLPTLAQKHIHSAVESCLSDQNAPSSSHTSAPIIGSVSEDIKQASSPKTLWKQFQSTGIDFNSFQNDLESPENTENITSGASVEMSSKDVIKEDNADKGMTGQQSQNKSMADLKNDRDGTDMETFHVTDNNDDLPKMFMNPVEQACPAAQLPIKDNLNEPIDHHTEYHHPEVTRLLTTSSSSSPNYLTSSTLSTIPRSESKPNQEPKEINNKAVHSFVMDTRKTRRSGSLQSEETAGKHVDVKMKRKAPTQAVNPMLANEGHRKHHLVKAKEMTTGKAARRGKLNWVTLVDERRWTRSFDKKDKDVQAHNKKGNTNYLVYNRKTSLVDMPRVIKHGADEEKVPEIQVIDQSERIDQFERSVVQDQVSNGSTDQRRITRKCCTASQQLLLGNGGKGKQNLDKSIGKNKTSLTEVQEKAAKRSQTRQHSQHMVMTRKGTRTKQEETARKRPATSTTGLQWQEQRDLGQDQQSRCEYQGLQCQGLNRSSTRSKKPLKSSLLALVLTQTRRKEEERTNDKREEIEGSLTRAKRANSDKSLESLPTKKQKMTSNKKPGFQFDVANLKASSTPSSSERPRWKTRGSPATPREMRAEEREQRRLLEFVLHKNTIKHMVKSCGAKE</sequence>
<feature type="compositionally biased region" description="Basic and acidic residues" evidence="2">
    <location>
        <begin position="163"/>
        <end position="174"/>
    </location>
</feature>
<proteinExistence type="inferred from homology"/>
<keyword evidence="5" id="KW-1185">Reference proteome</keyword>
<comment type="similarity">
    <text evidence="1">Belongs to the NUT family.</text>
</comment>
<dbReference type="STRING" id="7994.ENSAMXP00000029246"/>
<feature type="region of interest" description="Disordered" evidence="2">
    <location>
        <begin position="892"/>
        <end position="950"/>
    </location>
</feature>
<feature type="region of interest" description="Disordered" evidence="2">
    <location>
        <begin position="163"/>
        <end position="186"/>
    </location>
</feature>
<feature type="compositionally biased region" description="Polar residues" evidence="2">
    <location>
        <begin position="1279"/>
        <end position="1288"/>
    </location>
</feature>
<dbReference type="Ensembl" id="ENSAMXT00000052318.1">
    <property type="protein sequence ID" value="ENSAMXP00000029246.1"/>
    <property type="gene ID" value="ENSAMXG00000033358.1"/>
</dbReference>
<dbReference type="InterPro" id="IPR024310">
    <property type="entry name" value="NUT"/>
</dbReference>
<dbReference type="InParanoid" id="A0A3B1IHS7"/>
<dbReference type="Pfam" id="PF12881">
    <property type="entry name" value="NUT"/>
    <property type="match status" value="1"/>
</dbReference>
<feature type="region of interest" description="Disordered" evidence="2">
    <location>
        <begin position="609"/>
        <end position="647"/>
    </location>
</feature>
<evidence type="ECO:0000256" key="2">
    <source>
        <dbReference type="SAM" id="MobiDB-lite"/>
    </source>
</evidence>
<name>A0A3B1IHS7_ASTMX</name>
<evidence type="ECO:0000256" key="1">
    <source>
        <dbReference type="ARBA" id="ARBA00010586"/>
    </source>
</evidence>
<protein>
    <recommendedName>
        <fullName evidence="3">Nuclear Testis protein N-terminal domain-containing protein</fullName>
    </recommendedName>
</protein>
<dbReference type="Proteomes" id="UP000018467">
    <property type="component" value="Unassembled WGS sequence"/>
</dbReference>
<reference evidence="4" key="3">
    <citation type="submission" date="2025-08" db="UniProtKB">
        <authorList>
            <consortium name="Ensembl"/>
        </authorList>
    </citation>
    <scope>IDENTIFICATION</scope>
</reference>
<evidence type="ECO:0000259" key="3">
    <source>
        <dbReference type="Pfam" id="PF12881"/>
    </source>
</evidence>
<evidence type="ECO:0000313" key="4">
    <source>
        <dbReference type="Ensembl" id="ENSAMXP00000029246.1"/>
    </source>
</evidence>
<feature type="region of interest" description="Disordered" evidence="2">
    <location>
        <begin position="1333"/>
        <end position="1420"/>
    </location>
</feature>
<feature type="compositionally biased region" description="Basic and acidic residues" evidence="2">
    <location>
        <begin position="915"/>
        <end position="926"/>
    </location>
</feature>
<feature type="region of interest" description="Disordered" evidence="2">
    <location>
        <begin position="709"/>
        <end position="735"/>
    </location>
</feature>
<feature type="compositionally biased region" description="Basic and acidic residues" evidence="2">
    <location>
        <begin position="940"/>
        <end position="950"/>
    </location>
</feature>
<reference evidence="5" key="1">
    <citation type="submission" date="2013-03" db="EMBL/GenBank/DDBJ databases">
        <authorList>
            <person name="Jeffery W."/>
            <person name="Warren W."/>
            <person name="Wilson R.K."/>
        </authorList>
    </citation>
    <scope>NUCLEOTIDE SEQUENCE</scope>
    <source>
        <strain evidence="5">female</strain>
    </source>
</reference>
<feature type="compositionally biased region" description="Basic and acidic residues" evidence="2">
    <location>
        <begin position="1335"/>
        <end position="1349"/>
    </location>
</feature>
<dbReference type="Bgee" id="ENSAMXG00000033358">
    <property type="expression patterns" value="Expressed in testis and 3 other cell types or tissues"/>
</dbReference>
<feature type="compositionally biased region" description="Polar residues" evidence="2">
    <location>
        <begin position="892"/>
        <end position="914"/>
    </location>
</feature>
<dbReference type="PANTHER" id="PTHR22879:SF13">
    <property type="entry name" value="NUT FAMILY MEMBER 1"/>
    <property type="match status" value="1"/>
</dbReference>